<evidence type="ECO:0000313" key="2">
    <source>
        <dbReference type="EMBL" id="GFO67902.1"/>
    </source>
</evidence>
<dbReference type="InterPro" id="IPR014875">
    <property type="entry name" value="Mor_transcription_activator"/>
</dbReference>
<name>A0A6V8N5R4_9BACT</name>
<accession>A0A6V8N5R4</accession>
<dbReference type="EMBL" id="BLXZ01000003">
    <property type="protein sequence ID" value="GFO67902.1"/>
    <property type="molecule type" value="Genomic_DNA"/>
</dbReference>
<keyword evidence="3" id="KW-1185">Reference proteome</keyword>
<evidence type="ECO:0000313" key="3">
    <source>
        <dbReference type="Proteomes" id="UP000587586"/>
    </source>
</evidence>
<dbReference type="Proteomes" id="UP000587586">
    <property type="component" value="Unassembled WGS sequence"/>
</dbReference>
<protein>
    <recommendedName>
        <fullName evidence="1">Mor transcription activator domain-containing protein</fullName>
    </recommendedName>
</protein>
<sequence length="193" mass="21720">MLIIDHYPETLRDIHDKILDAISGDEVTSTDAAIAVHVTEWIRRNWGARTLTRKWWGMLRGEVDGDQSGTLVEVSADPVGSLRGRELRAAAWVILSGSRAMWIEQGRRGICEVASLIAVTVEAEWTRTTIYIPSGKEVDRAIRDAHVWRAFGGLADIDGVISTFRLSQRQIYDIVKRVQGKRDRQEQPVLPGF</sequence>
<dbReference type="Pfam" id="PF08765">
    <property type="entry name" value="Mor"/>
    <property type="match status" value="1"/>
</dbReference>
<organism evidence="2 3">
    <name type="scientific">Geomonas limicola</name>
    <dbReference type="NCBI Taxonomy" id="2740186"/>
    <lineage>
        <taxon>Bacteria</taxon>
        <taxon>Pseudomonadati</taxon>
        <taxon>Thermodesulfobacteriota</taxon>
        <taxon>Desulfuromonadia</taxon>
        <taxon>Geobacterales</taxon>
        <taxon>Geobacteraceae</taxon>
        <taxon>Geomonas</taxon>
    </lineage>
</organism>
<feature type="domain" description="Mor transcription activator" evidence="1">
    <location>
        <begin position="112"/>
        <end position="189"/>
    </location>
</feature>
<dbReference type="RefSeq" id="WP_183360442.1">
    <property type="nucleotide sequence ID" value="NZ_BLXZ01000003.1"/>
</dbReference>
<dbReference type="Gene3D" id="1.10.10.60">
    <property type="entry name" value="Homeodomain-like"/>
    <property type="match status" value="1"/>
</dbReference>
<reference evidence="3" key="1">
    <citation type="submission" date="2020-06" db="EMBL/GenBank/DDBJ databases">
        <title>Draft genomic sequecing of Geomonas sp. Red745.</title>
        <authorList>
            <person name="Itoh H."/>
            <person name="Xu Z.X."/>
            <person name="Ushijima N."/>
            <person name="Masuda Y."/>
            <person name="Shiratori Y."/>
            <person name="Senoo K."/>
        </authorList>
    </citation>
    <scope>NUCLEOTIDE SEQUENCE [LARGE SCALE GENOMIC DNA]</scope>
    <source>
        <strain evidence="3">Red745</strain>
    </source>
</reference>
<gene>
    <name evidence="2" type="ORF">GMLC_14810</name>
</gene>
<proteinExistence type="predicted"/>
<dbReference type="InterPro" id="IPR009057">
    <property type="entry name" value="Homeodomain-like_sf"/>
</dbReference>
<dbReference type="AlphaFoldDB" id="A0A6V8N5R4"/>
<evidence type="ECO:0000259" key="1">
    <source>
        <dbReference type="Pfam" id="PF08765"/>
    </source>
</evidence>
<dbReference type="SUPFAM" id="SSF46689">
    <property type="entry name" value="Homeodomain-like"/>
    <property type="match status" value="1"/>
</dbReference>
<comment type="caution">
    <text evidence="2">The sequence shown here is derived from an EMBL/GenBank/DDBJ whole genome shotgun (WGS) entry which is preliminary data.</text>
</comment>